<keyword evidence="4 9" id="KW-0547">Nucleotide-binding</keyword>
<evidence type="ECO:0000256" key="8">
    <source>
        <dbReference type="ARBA" id="ARBA00048679"/>
    </source>
</evidence>
<dbReference type="PROSITE" id="PS50011">
    <property type="entry name" value="PROTEIN_KINASE_DOM"/>
    <property type="match status" value="1"/>
</dbReference>
<feature type="region of interest" description="Disordered" evidence="10">
    <location>
        <begin position="325"/>
        <end position="354"/>
    </location>
</feature>
<protein>
    <recommendedName>
        <fullName evidence="1">non-specific serine/threonine protein kinase</fullName>
        <ecNumber evidence="1">2.7.11.1</ecNumber>
    </recommendedName>
</protein>
<dbReference type="Gene3D" id="1.10.510.10">
    <property type="entry name" value="Transferase(Phosphotransferase) domain 1"/>
    <property type="match status" value="1"/>
</dbReference>
<keyword evidence="2 12" id="KW-0723">Serine/threonine-protein kinase</keyword>
<gene>
    <name evidence="12" type="ORF">SAMN05444955_102324</name>
</gene>
<evidence type="ECO:0000256" key="5">
    <source>
        <dbReference type="ARBA" id="ARBA00022777"/>
    </source>
</evidence>
<dbReference type="PROSITE" id="PS00108">
    <property type="entry name" value="PROTEIN_KINASE_ST"/>
    <property type="match status" value="1"/>
</dbReference>
<accession>A0A1H8BRJ7</accession>
<evidence type="ECO:0000256" key="10">
    <source>
        <dbReference type="SAM" id="MobiDB-lite"/>
    </source>
</evidence>
<reference evidence="12 13" key="1">
    <citation type="submission" date="2016-10" db="EMBL/GenBank/DDBJ databases">
        <authorList>
            <person name="de Groot N.N."/>
        </authorList>
    </citation>
    <scope>NUCLEOTIDE SEQUENCE [LARGE SCALE GENOMIC DNA]</scope>
    <source>
        <strain evidence="12 13">DSM 46701</strain>
    </source>
</reference>
<organism evidence="12 13">
    <name type="scientific">Lihuaxuella thermophila</name>
    <dbReference type="NCBI Taxonomy" id="1173111"/>
    <lineage>
        <taxon>Bacteria</taxon>
        <taxon>Bacillati</taxon>
        <taxon>Bacillota</taxon>
        <taxon>Bacilli</taxon>
        <taxon>Bacillales</taxon>
        <taxon>Thermoactinomycetaceae</taxon>
        <taxon>Lihuaxuella</taxon>
    </lineage>
</organism>
<keyword evidence="5 12" id="KW-0418">Kinase</keyword>
<evidence type="ECO:0000259" key="11">
    <source>
        <dbReference type="PROSITE" id="PS50011"/>
    </source>
</evidence>
<name>A0A1H8BRJ7_9BACL</name>
<dbReference type="FunFam" id="1.10.510.10:FF:000021">
    <property type="entry name" value="Serine/threonine protein kinase"/>
    <property type="match status" value="1"/>
</dbReference>
<comment type="catalytic activity">
    <reaction evidence="8">
        <text>L-seryl-[protein] + ATP = O-phospho-L-seryl-[protein] + ADP + H(+)</text>
        <dbReference type="Rhea" id="RHEA:17989"/>
        <dbReference type="Rhea" id="RHEA-COMP:9863"/>
        <dbReference type="Rhea" id="RHEA-COMP:11604"/>
        <dbReference type="ChEBI" id="CHEBI:15378"/>
        <dbReference type="ChEBI" id="CHEBI:29999"/>
        <dbReference type="ChEBI" id="CHEBI:30616"/>
        <dbReference type="ChEBI" id="CHEBI:83421"/>
        <dbReference type="ChEBI" id="CHEBI:456216"/>
        <dbReference type="EC" id="2.7.11.1"/>
    </reaction>
</comment>
<dbReference type="Proteomes" id="UP000199695">
    <property type="component" value="Unassembled WGS sequence"/>
</dbReference>
<keyword evidence="3" id="KW-0808">Transferase</keyword>
<dbReference type="PANTHER" id="PTHR43289:SF34">
    <property type="entry name" value="SERINE_THREONINE-PROTEIN KINASE YBDM-RELATED"/>
    <property type="match status" value="1"/>
</dbReference>
<dbReference type="RefSeq" id="WP_089965396.1">
    <property type="nucleotide sequence ID" value="NZ_FOCQ01000002.1"/>
</dbReference>
<evidence type="ECO:0000256" key="7">
    <source>
        <dbReference type="ARBA" id="ARBA00047899"/>
    </source>
</evidence>
<dbReference type="SUPFAM" id="SSF56112">
    <property type="entry name" value="Protein kinase-like (PK-like)"/>
    <property type="match status" value="1"/>
</dbReference>
<evidence type="ECO:0000256" key="3">
    <source>
        <dbReference type="ARBA" id="ARBA00022679"/>
    </source>
</evidence>
<dbReference type="InterPro" id="IPR017441">
    <property type="entry name" value="Protein_kinase_ATP_BS"/>
</dbReference>
<dbReference type="PROSITE" id="PS00107">
    <property type="entry name" value="PROTEIN_KINASE_ATP"/>
    <property type="match status" value="1"/>
</dbReference>
<dbReference type="Pfam" id="PF00069">
    <property type="entry name" value="Pkinase"/>
    <property type="match status" value="1"/>
</dbReference>
<proteinExistence type="predicted"/>
<feature type="domain" description="Protein kinase" evidence="11">
    <location>
        <begin position="10"/>
        <end position="269"/>
    </location>
</feature>
<evidence type="ECO:0000256" key="9">
    <source>
        <dbReference type="PROSITE-ProRule" id="PRU10141"/>
    </source>
</evidence>
<evidence type="ECO:0000256" key="1">
    <source>
        <dbReference type="ARBA" id="ARBA00012513"/>
    </source>
</evidence>
<dbReference type="EMBL" id="FOCQ01000002">
    <property type="protein sequence ID" value="SEM85485.1"/>
    <property type="molecule type" value="Genomic_DNA"/>
</dbReference>
<evidence type="ECO:0000256" key="6">
    <source>
        <dbReference type="ARBA" id="ARBA00022840"/>
    </source>
</evidence>
<evidence type="ECO:0000313" key="12">
    <source>
        <dbReference type="EMBL" id="SEM85485.1"/>
    </source>
</evidence>
<dbReference type="GO" id="GO:0005524">
    <property type="term" value="F:ATP binding"/>
    <property type="evidence" value="ECO:0007669"/>
    <property type="project" value="UniProtKB-UniRule"/>
</dbReference>
<dbReference type="STRING" id="1173111.SAMN05444955_102324"/>
<dbReference type="OrthoDB" id="9788659at2"/>
<dbReference type="InterPro" id="IPR011009">
    <property type="entry name" value="Kinase-like_dom_sf"/>
</dbReference>
<keyword evidence="6 9" id="KW-0067">ATP-binding</keyword>
<evidence type="ECO:0000256" key="2">
    <source>
        <dbReference type="ARBA" id="ARBA00022527"/>
    </source>
</evidence>
<evidence type="ECO:0000256" key="4">
    <source>
        <dbReference type="ARBA" id="ARBA00022741"/>
    </source>
</evidence>
<dbReference type="PANTHER" id="PTHR43289">
    <property type="entry name" value="MITOGEN-ACTIVATED PROTEIN KINASE KINASE KINASE 20-RELATED"/>
    <property type="match status" value="1"/>
</dbReference>
<dbReference type="EC" id="2.7.11.1" evidence="1"/>
<dbReference type="AlphaFoldDB" id="A0A1H8BRJ7"/>
<dbReference type="InterPro" id="IPR008271">
    <property type="entry name" value="Ser/Thr_kinase_AS"/>
</dbReference>
<dbReference type="Gene3D" id="3.30.200.20">
    <property type="entry name" value="Phosphorylase Kinase, domain 1"/>
    <property type="match status" value="1"/>
</dbReference>
<sequence length="481" mass="54503">MEGRLIAKRYEIIERIGGGGMAVVYKAMDQVLDRYVAVKVLHDVLHHEEGILRFIREAKNAGRLSHPNIVSVYDAGREGEIHYIIMEYMEGNSLKEWMEKKGPLSPEESITIAMQICDGLAHAHKNGIIHRDIKPHNILCAPDGQFKITDFGISFFSKATQITETGMVMGSVHYFSPEQASGAKVDHRSDLYSLGVVLYEMVTGQVPFDADSFLSIVLKHVQAPVPNPQQINPEVPGQLCRIIFKAMHKDPNHRFHTAGEMKQALQQALNQKTHPRNAILATSAEQVDDLHLPRKKKAWKQRVIMAAIFVTFVSFAVLIQVNENDSTANRPPASQKKPVEAQTAEALTNSSPKRTELNGTYRWWREIPDSKQRDRVFRHFRADGTDGEYDVQLEVGNLSASQFYYNIYVVDRFSSRLILKGKSVPYRKVPEKNFVLTRFHVSIPEVLLPGKGIVKIEIYSSKDRSDAVEFLLQQWGHPPKK</sequence>
<dbReference type="CDD" id="cd14014">
    <property type="entry name" value="STKc_PknB_like"/>
    <property type="match status" value="1"/>
</dbReference>
<keyword evidence="13" id="KW-1185">Reference proteome</keyword>
<dbReference type="GO" id="GO:0004674">
    <property type="term" value="F:protein serine/threonine kinase activity"/>
    <property type="evidence" value="ECO:0007669"/>
    <property type="project" value="UniProtKB-KW"/>
</dbReference>
<dbReference type="SMART" id="SM00220">
    <property type="entry name" value="S_TKc"/>
    <property type="match status" value="1"/>
</dbReference>
<comment type="catalytic activity">
    <reaction evidence="7">
        <text>L-threonyl-[protein] + ATP = O-phospho-L-threonyl-[protein] + ADP + H(+)</text>
        <dbReference type="Rhea" id="RHEA:46608"/>
        <dbReference type="Rhea" id="RHEA-COMP:11060"/>
        <dbReference type="Rhea" id="RHEA-COMP:11605"/>
        <dbReference type="ChEBI" id="CHEBI:15378"/>
        <dbReference type="ChEBI" id="CHEBI:30013"/>
        <dbReference type="ChEBI" id="CHEBI:30616"/>
        <dbReference type="ChEBI" id="CHEBI:61977"/>
        <dbReference type="ChEBI" id="CHEBI:456216"/>
        <dbReference type="EC" id="2.7.11.1"/>
    </reaction>
</comment>
<evidence type="ECO:0000313" key="13">
    <source>
        <dbReference type="Proteomes" id="UP000199695"/>
    </source>
</evidence>
<dbReference type="InterPro" id="IPR000719">
    <property type="entry name" value="Prot_kinase_dom"/>
</dbReference>
<feature type="binding site" evidence="9">
    <location>
        <position position="39"/>
    </location>
    <ligand>
        <name>ATP</name>
        <dbReference type="ChEBI" id="CHEBI:30616"/>
    </ligand>
</feature>